<dbReference type="GO" id="GO:0016491">
    <property type="term" value="F:oxidoreductase activity"/>
    <property type="evidence" value="ECO:0007669"/>
    <property type="project" value="InterPro"/>
</dbReference>
<dbReference type="Proteomes" id="UP000515163">
    <property type="component" value="Unplaced"/>
</dbReference>
<organism evidence="2 3">
    <name type="scientific">Actinia tenebrosa</name>
    <name type="common">Australian red waratah sea anemone</name>
    <dbReference type="NCBI Taxonomy" id="6105"/>
    <lineage>
        <taxon>Eukaryota</taxon>
        <taxon>Metazoa</taxon>
        <taxon>Cnidaria</taxon>
        <taxon>Anthozoa</taxon>
        <taxon>Hexacorallia</taxon>
        <taxon>Actiniaria</taxon>
        <taxon>Actiniidae</taxon>
        <taxon>Actinia</taxon>
    </lineage>
</organism>
<evidence type="ECO:0000313" key="3">
    <source>
        <dbReference type="RefSeq" id="XP_031572600.1"/>
    </source>
</evidence>
<dbReference type="Gene3D" id="3.90.660.10">
    <property type="match status" value="1"/>
</dbReference>
<proteinExistence type="predicted"/>
<dbReference type="PANTHER" id="PTHR10742">
    <property type="entry name" value="FLAVIN MONOAMINE OXIDASE"/>
    <property type="match status" value="1"/>
</dbReference>
<feature type="domain" description="Amine oxidase" evidence="1">
    <location>
        <begin position="7"/>
        <end position="231"/>
    </location>
</feature>
<dbReference type="SUPFAM" id="SSF54373">
    <property type="entry name" value="FAD-linked reductases, C-terminal domain"/>
    <property type="match status" value="1"/>
</dbReference>
<protein>
    <submittedName>
        <fullName evidence="3">Polyamine oxidase 1-like</fullName>
    </submittedName>
</protein>
<dbReference type="SUPFAM" id="SSF51905">
    <property type="entry name" value="FAD/NAD(P)-binding domain"/>
    <property type="match status" value="1"/>
</dbReference>
<dbReference type="RefSeq" id="XP_031572600.1">
    <property type="nucleotide sequence ID" value="XM_031716740.1"/>
</dbReference>
<dbReference type="AlphaFoldDB" id="A0A6P8J550"/>
<evidence type="ECO:0000313" key="2">
    <source>
        <dbReference type="Proteomes" id="UP000515163"/>
    </source>
</evidence>
<evidence type="ECO:0000259" key="1">
    <source>
        <dbReference type="Pfam" id="PF01593"/>
    </source>
</evidence>
<dbReference type="Pfam" id="PF01593">
    <property type="entry name" value="Amino_oxidase"/>
    <property type="match status" value="1"/>
</dbReference>
<dbReference type="KEGG" id="aten:116306661"/>
<name>A0A6P8J550_ACTTE</name>
<dbReference type="InterPro" id="IPR002937">
    <property type="entry name" value="Amino_oxidase"/>
</dbReference>
<reference evidence="3" key="1">
    <citation type="submission" date="2025-08" db="UniProtKB">
        <authorList>
            <consortium name="RefSeq"/>
        </authorList>
    </citation>
    <scope>IDENTIFICATION</scope>
    <source>
        <tissue evidence="3">Tentacle</tissue>
    </source>
</reference>
<dbReference type="OrthoDB" id="5046242at2759"/>
<keyword evidence="2" id="KW-1185">Reference proteome</keyword>
<dbReference type="GeneID" id="116306661"/>
<dbReference type="Gene3D" id="3.50.50.60">
    <property type="entry name" value="FAD/NAD(P)-binding domain"/>
    <property type="match status" value="1"/>
</dbReference>
<gene>
    <name evidence="3" type="primary">LOC116306661</name>
</gene>
<dbReference type="InterPro" id="IPR036188">
    <property type="entry name" value="FAD/NAD-bd_sf"/>
</dbReference>
<sequence>MITLYRGIYQKFRNKIKLRRAVKEIKYSSSGVEVTTSRGEVYTADYAICTFSTGVLASDLVTFNPPLPEWKREAILKMPMSIFTKIFLKFPYKFWDDNEFVMHAASQRGYFPVFQNLAKKGFFPGSGLMLMVVTEDVARRIENQSFRKTRAEIYKMLKKVYGKYIPAPTNIFYPRWSRNPFFRGSYCDPVLGTTEEDMTNLGRNVENLYFGGDATTEWFGFMQGAYISGVNNGKIVSNLVKNGSPVV</sequence>
<dbReference type="GO" id="GO:0006598">
    <property type="term" value="P:polyamine catabolic process"/>
    <property type="evidence" value="ECO:0007669"/>
    <property type="project" value="TreeGrafter"/>
</dbReference>
<dbReference type="InterPro" id="IPR050281">
    <property type="entry name" value="Flavin_monoamine_oxidase"/>
</dbReference>
<accession>A0A6P8J550</accession>
<dbReference type="PANTHER" id="PTHR10742:SF313">
    <property type="entry name" value="AMINE OXIDASE"/>
    <property type="match status" value="1"/>
</dbReference>
<dbReference type="InParanoid" id="A0A6P8J550"/>